<accession>A0ABT0CZ52</accession>
<dbReference type="SUPFAM" id="SSF54373">
    <property type="entry name" value="FAD-linked reductases, C-terminal domain"/>
    <property type="match status" value="1"/>
</dbReference>
<dbReference type="PANTHER" id="PTHR13847">
    <property type="entry name" value="SARCOSINE DEHYDROGENASE-RELATED"/>
    <property type="match status" value="1"/>
</dbReference>
<evidence type="ECO:0000259" key="2">
    <source>
        <dbReference type="Pfam" id="PF01266"/>
    </source>
</evidence>
<dbReference type="EMBL" id="JALAYX010000002">
    <property type="protein sequence ID" value="MCJ8238450.1"/>
    <property type="molecule type" value="Genomic_DNA"/>
</dbReference>
<feature type="domain" description="FAD dependent oxidoreductase" evidence="2">
    <location>
        <begin position="17"/>
        <end position="363"/>
    </location>
</feature>
<dbReference type="Gene3D" id="3.50.50.60">
    <property type="entry name" value="FAD/NAD(P)-binding domain"/>
    <property type="match status" value="1"/>
</dbReference>
<dbReference type="Pfam" id="PF01266">
    <property type="entry name" value="DAO"/>
    <property type="match status" value="1"/>
</dbReference>
<gene>
    <name evidence="3" type="ORF">MKJ03_08930</name>
</gene>
<dbReference type="InterPro" id="IPR036188">
    <property type="entry name" value="FAD/NAD-bd_sf"/>
</dbReference>
<protein>
    <submittedName>
        <fullName evidence="3">FAD-binding oxidoreductase</fullName>
    </submittedName>
</protein>
<sequence length="402" mass="42543">MTMSDKSAAMSGQLQADLVIVGGGVMGLWAALKAERRGIDTILIDGERTGSGASGGLLGALMAHMPDRWNEKKQLQFDGLVSLEVEIAGLESETGLSAGYRRCGRLIPLPKPHLRPIAERHSQEAGTNWRQRGRVFDWTVIEESPWAGWPSRSFCEAGLVHDGFAGRVSPRALIAALRARLEQTARVRVLEGVAVQSIDAGARRLTLADGSSVGFGNLLVAAGVGSFPLLDTLGPALAKPLGRGVKGQAALLKVDLVDDLPLLYLDGLYVVPHEGGHVAIGSTSENQFSNAFSTDGLLDALIAEARQLAPVLETAAVVERWAGLRPKAVDRDPMVGPHPEHGHIHALTGGYKVSFGIAHLLADAALDAIAGRALPLPDSFSFAHHLSVADHRVAGEGFAERP</sequence>
<comment type="caution">
    <text evidence="3">The sequence shown here is derived from an EMBL/GenBank/DDBJ whole genome shotgun (WGS) entry which is preliminary data.</text>
</comment>
<keyword evidence="3" id="KW-0614">Plasmid</keyword>
<keyword evidence="1" id="KW-0560">Oxidoreductase</keyword>
<keyword evidence="4" id="KW-1185">Reference proteome</keyword>
<proteinExistence type="predicted"/>
<dbReference type="Proteomes" id="UP001522662">
    <property type="component" value="Unassembled WGS sequence"/>
</dbReference>
<evidence type="ECO:0000313" key="3">
    <source>
        <dbReference type="EMBL" id="MCJ8238450.1"/>
    </source>
</evidence>
<name>A0ABT0CZ52_9HYPH</name>
<geneLocation type="plasmid" evidence="3">
    <name>unnamed</name>
</geneLocation>
<evidence type="ECO:0000313" key="4">
    <source>
        <dbReference type="Proteomes" id="UP001522662"/>
    </source>
</evidence>
<dbReference type="InterPro" id="IPR006076">
    <property type="entry name" value="FAD-dep_OxRdtase"/>
</dbReference>
<reference evidence="3 4" key="1">
    <citation type="submission" date="2022-03" db="EMBL/GenBank/DDBJ databases">
        <title>Rhizobium SSM4.3 sp. nov., isolated from Sediment (Gouqi Island).</title>
        <authorList>
            <person name="Chen G."/>
        </authorList>
    </citation>
    <scope>NUCLEOTIDE SEQUENCE [LARGE SCALE GENOMIC DNA]</scope>
    <source>
        <strain evidence="3 4">SSM4.3</strain>
        <plasmid evidence="3">unnamed</plasmid>
    </source>
</reference>
<dbReference type="PANTHER" id="PTHR13847:SF289">
    <property type="entry name" value="GLYCINE OXIDASE"/>
    <property type="match status" value="1"/>
</dbReference>
<organism evidence="3 4">
    <name type="scientific">Peteryoungia algae</name>
    <dbReference type="NCBI Taxonomy" id="2919917"/>
    <lineage>
        <taxon>Bacteria</taxon>
        <taxon>Pseudomonadati</taxon>
        <taxon>Pseudomonadota</taxon>
        <taxon>Alphaproteobacteria</taxon>
        <taxon>Hyphomicrobiales</taxon>
        <taxon>Rhizobiaceae</taxon>
        <taxon>Peteryoungia</taxon>
    </lineage>
</organism>
<dbReference type="Gene3D" id="3.30.9.10">
    <property type="entry name" value="D-Amino Acid Oxidase, subunit A, domain 2"/>
    <property type="match status" value="1"/>
</dbReference>
<dbReference type="SUPFAM" id="SSF51905">
    <property type="entry name" value="FAD/NAD(P)-binding domain"/>
    <property type="match status" value="1"/>
</dbReference>
<evidence type="ECO:0000256" key="1">
    <source>
        <dbReference type="ARBA" id="ARBA00023002"/>
    </source>
</evidence>
<dbReference type="RefSeq" id="WP_245136308.1">
    <property type="nucleotide sequence ID" value="NZ_CP128477.1"/>
</dbReference>